<sequence>MNSSQNPWLTLAANSHRKNFVLESELSIIEKFNSKVTDEYKIHDNIFPAPFMGDVHNAPVIILMLNPGYDKHEDAEGTNYYKTYENWWMLQIQHQLPYPKLPLFCLEEEYIQKSDYWFKKLKPLIDATSDEIVAHKIAKVQFFPYHSTKYKPLYKRLLKEEGFSSYLPSQNYNFELVRKAIQRDAILIIPRSKSYWEEAIPELKAYSNKYITKSYRNPILSKNNLGSASFYKILTKLK</sequence>
<dbReference type="RefSeq" id="WP_139065649.1">
    <property type="nucleotide sequence ID" value="NZ_CP040812.1"/>
</dbReference>
<protein>
    <submittedName>
        <fullName evidence="1">Uncharacterized protein</fullName>
    </submittedName>
</protein>
<gene>
    <name evidence="1" type="ORF">FHG64_06440</name>
</gene>
<name>A0A5B7X356_9FLAO</name>
<reference evidence="1 2" key="1">
    <citation type="submission" date="2019-06" db="EMBL/GenBank/DDBJ databases">
        <title>Complete genome sequence of Antarcticibacterium flavum KCTC 52984T from an Antarctic marine sediment.</title>
        <authorList>
            <person name="Lee Y.M."/>
            <person name="Shin S.C."/>
        </authorList>
    </citation>
    <scope>NUCLEOTIDE SEQUENCE [LARGE SCALE GENOMIC DNA]</scope>
    <source>
        <strain evidence="1 2">KCTC 52984</strain>
    </source>
</reference>
<dbReference type="KEGG" id="afla:FHG64_06440"/>
<dbReference type="AlphaFoldDB" id="A0A5B7X356"/>
<proteinExistence type="predicted"/>
<dbReference type="EMBL" id="CP040812">
    <property type="protein sequence ID" value="QCY69073.1"/>
    <property type="molecule type" value="Genomic_DNA"/>
</dbReference>
<evidence type="ECO:0000313" key="2">
    <source>
        <dbReference type="Proteomes" id="UP000309016"/>
    </source>
</evidence>
<dbReference type="Proteomes" id="UP000309016">
    <property type="component" value="Chromosome"/>
</dbReference>
<keyword evidence="2" id="KW-1185">Reference proteome</keyword>
<organism evidence="1 2">
    <name type="scientific">Antarcticibacterium flavum</name>
    <dbReference type="NCBI Taxonomy" id="2058175"/>
    <lineage>
        <taxon>Bacteria</taxon>
        <taxon>Pseudomonadati</taxon>
        <taxon>Bacteroidota</taxon>
        <taxon>Flavobacteriia</taxon>
        <taxon>Flavobacteriales</taxon>
        <taxon>Flavobacteriaceae</taxon>
        <taxon>Antarcticibacterium</taxon>
    </lineage>
</organism>
<accession>A0A5B7X356</accession>
<dbReference type="OrthoDB" id="1425264at2"/>
<evidence type="ECO:0000313" key="1">
    <source>
        <dbReference type="EMBL" id="QCY69073.1"/>
    </source>
</evidence>